<dbReference type="RefSeq" id="XP_041159071.1">
    <property type="nucleotide sequence ID" value="XM_041298042.1"/>
</dbReference>
<keyword evidence="4" id="KW-0547">Nucleotide-binding</keyword>
<dbReference type="InterPro" id="IPR009001">
    <property type="entry name" value="Transl_elong_EF1A/Init_IF2_C"/>
</dbReference>
<dbReference type="InterPro" id="IPR054696">
    <property type="entry name" value="GTP-eEF1A_C"/>
</dbReference>
<comment type="subunit">
    <text evidence="9">Component of the Dom34-Hbs1 complex, also named Pelota-HBS1L complex, composed of dom34 and hbs1.</text>
</comment>
<dbReference type="GO" id="GO:0002184">
    <property type="term" value="P:cytoplasmic translational termination"/>
    <property type="evidence" value="ECO:0007669"/>
    <property type="project" value="UniProtKB-ARBA"/>
</dbReference>
<comment type="caution">
    <text evidence="12">The sequence shown here is derived from an EMBL/GenBank/DDBJ whole genome shotgun (WGS) entry which is preliminary data.</text>
</comment>
<organism evidence="12 13">
    <name type="scientific">Suillus plorans</name>
    <dbReference type="NCBI Taxonomy" id="116603"/>
    <lineage>
        <taxon>Eukaryota</taxon>
        <taxon>Fungi</taxon>
        <taxon>Dikarya</taxon>
        <taxon>Basidiomycota</taxon>
        <taxon>Agaricomycotina</taxon>
        <taxon>Agaricomycetes</taxon>
        <taxon>Agaricomycetidae</taxon>
        <taxon>Boletales</taxon>
        <taxon>Suillineae</taxon>
        <taxon>Suillaceae</taxon>
        <taxon>Suillus</taxon>
    </lineage>
</organism>
<dbReference type="GO" id="GO:1990533">
    <property type="term" value="C:Dom34-Hbs1 complex"/>
    <property type="evidence" value="ECO:0007669"/>
    <property type="project" value="UniProtKB-ARBA"/>
</dbReference>
<reference evidence="12" key="1">
    <citation type="journal article" date="2020" name="New Phytol.">
        <title>Comparative genomics reveals dynamic genome evolution in host specialist ectomycorrhizal fungi.</title>
        <authorList>
            <person name="Lofgren L.A."/>
            <person name="Nguyen N.H."/>
            <person name="Vilgalys R."/>
            <person name="Ruytinx J."/>
            <person name="Liao H.L."/>
            <person name="Branco S."/>
            <person name="Kuo A."/>
            <person name="LaButti K."/>
            <person name="Lipzen A."/>
            <person name="Andreopoulos W."/>
            <person name="Pangilinan J."/>
            <person name="Riley R."/>
            <person name="Hundley H."/>
            <person name="Na H."/>
            <person name="Barry K."/>
            <person name="Grigoriev I.V."/>
            <person name="Stajich J.E."/>
            <person name="Kennedy P.G."/>
        </authorList>
    </citation>
    <scope>NUCLEOTIDE SEQUENCE</scope>
    <source>
        <strain evidence="12">S12</strain>
    </source>
</reference>
<evidence type="ECO:0000256" key="1">
    <source>
        <dbReference type="ARBA" id="ARBA00004496"/>
    </source>
</evidence>
<dbReference type="GO" id="GO:0005829">
    <property type="term" value="C:cytosol"/>
    <property type="evidence" value="ECO:0007669"/>
    <property type="project" value="GOC"/>
</dbReference>
<dbReference type="InterPro" id="IPR050100">
    <property type="entry name" value="TRAFAC_GTPase_members"/>
</dbReference>
<keyword evidence="6" id="KW-0648">Protein biosynthesis</keyword>
<dbReference type="EMBL" id="JABBWE010000036">
    <property type="protein sequence ID" value="KAG1792458.1"/>
    <property type="molecule type" value="Genomic_DNA"/>
</dbReference>
<dbReference type="Pfam" id="PF22594">
    <property type="entry name" value="GTP-eEF1A_C"/>
    <property type="match status" value="1"/>
</dbReference>
<dbReference type="PROSITE" id="PS51722">
    <property type="entry name" value="G_TR_2"/>
    <property type="match status" value="1"/>
</dbReference>
<evidence type="ECO:0000256" key="4">
    <source>
        <dbReference type="ARBA" id="ARBA00022741"/>
    </source>
</evidence>
<gene>
    <name evidence="12" type="ORF">HD556DRAFT_1239436</name>
</gene>
<dbReference type="InterPro" id="IPR000795">
    <property type="entry name" value="T_Tr_GTP-bd_dom"/>
</dbReference>
<dbReference type="OrthoDB" id="342024at2759"/>
<dbReference type="GO" id="GO:0003924">
    <property type="term" value="F:GTPase activity"/>
    <property type="evidence" value="ECO:0007669"/>
    <property type="project" value="InterPro"/>
</dbReference>
<keyword evidence="13" id="KW-1185">Reference proteome</keyword>
<evidence type="ECO:0000256" key="8">
    <source>
        <dbReference type="ARBA" id="ARBA00049117"/>
    </source>
</evidence>
<dbReference type="CDD" id="cd04093">
    <property type="entry name" value="HBS1_C_III"/>
    <property type="match status" value="1"/>
</dbReference>
<keyword evidence="5 12" id="KW-0378">Hydrolase</keyword>
<evidence type="ECO:0000256" key="10">
    <source>
        <dbReference type="ARBA" id="ARBA00074866"/>
    </source>
</evidence>
<protein>
    <recommendedName>
        <fullName evidence="10">Elongation factor 1 alpha-like protein</fullName>
    </recommendedName>
</protein>
<dbReference type="Proteomes" id="UP000719766">
    <property type="component" value="Unassembled WGS sequence"/>
</dbReference>
<name>A0A9P7AP30_9AGAM</name>
<evidence type="ECO:0000256" key="9">
    <source>
        <dbReference type="ARBA" id="ARBA00063537"/>
    </source>
</evidence>
<evidence type="ECO:0000256" key="7">
    <source>
        <dbReference type="ARBA" id="ARBA00023134"/>
    </source>
</evidence>
<dbReference type="PANTHER" id="PTHR23115">
    <property type="entry name" value="TRANSLATION FACTOR"/>
    <property type="match status" value="1"/>
</dbReference>
<dbReference type="Pfam" id="PF00009">
    <property type="entry name" value="GTP_EFTU"/>
    <property type="match status" value="1"/>
</dbReference>
<evidence type="ECO:0000313" key="12">
    <source>
        <dbReference type="EMBL" id="KAG1792458.1"/>
    </source>
</evidence>
<dbReference type="Gene3D" id="2.40.30.10">
    <property type="entry name" value="Translation factors"/>
    <property type="match status" value="2"/>
</dbReference>
<dbReference type="CDD" id="cd16267">
    <property type="entry name" value="HBS1-like_II"/>
    <property type="match status" value="1"/>
</dbReference>
<comment type="similarity">
    <text evidence="2">Belongs to the TRAFAC class translation factor GTPase superfamily. Classic translation factor GTPase family. EF-Tu/EF-1A subfamily.</text>
</comment>
<accession>A0A9P7AP30</accession>
<dbReference type="FunFam" id="3.40.50.300:FF:000204">
    <property type="entry name" value="Translation elongation factor Tu"/>
    <property type="match status" value="1"/>
</dbReference>
<dbReference type="InterPro" id="IPR009000">
    <property type="entry name" value="Transl_B-barrel_sf"/>
</dbReference>
<dbReference type="Gene3D" id="3.40.50.300">
    <property type="entry name" value="P-loop containing nucleotide triphosphate hydrolases"/>
    <property type="match status" value="1"/>
</dbReference>
<dbReference type="GO" id="GO:0005525">
    <property type="term" value="F:GTP binding"/>
    <property type="evidence" value="ECO:0007669"/>
    <property type="project" value="UniProtKB-KW"/>
</dbReference>
<sequence>MGRLLYELGRVDEKTRVANERGSSKAGKSSFSWAWELDGTIEERERGITMDIALQSLSTPQRQVTILDAPGHKDFIPNMISGAAQADCALLVVDAITGEFEAGFDRGGQTREHLLLVRSLGVSQVIVAVNKLDQVNWDPSRFEEICGLLRAFLVQSGFPSSKTSFVPVSAMLGVNLVNNADASVLSKWYKGPTLVDLLDKLEPPTREIASPLRLPISNVFKGQNSGTGVTGRICGGVVQVGERLRVLPGDESAIVRLIDVEEQSVPWAAAGTNATLYLTSIDPIHLSIGSVLCPPSDIVPLATVFTARIIVFDIQLPITTGTSIELFHHSRDVPATISKLIATLDRASGVVTKKNPRVLSRGTSAEVEISLRVGTLSGPTLSTRPIPLEPFSANKDMGRILVRRGGETISAGKPLTIGAVEVLIALPGIVLDIIS</sequence>
<proteinExistence type="inferred from homology"/>
<dbReference type="SUPFAM" id="SSF52540">
    <property type="entry name" value="P-loop containing nucleoside triphosphate hydrolases"/>
    <property type="match status" value="1"/>
</dbReference>
<evidence type="ECO:0000256" key="6">
    <source>
        <dbReference type="ARBA" id="ARBA00022917"/>
    </source>
</evidence>
<dbReference type="SUPFAM" id="SSF50465">
    <property type="entry name" value="EF-Tu/eEF-1alpha/eIF2-gamma C-terminal domain"/>
    <property type="match status" value="1"/>
</dbReference>
<dbReference type="AlphaFoldDB" id="A0A9P7AP30"/>
<feature type="domain" description="Tr-type G" evidence="11">
    <location>
        <begin position="1"/>
        <end position="212"/>
    </location>
</feature>
<evidence type="ECO:0000313" key="13">
    <source>
        <dbReference type="Proteomes" id="UP000719766"/>
    </source>
</evidence>
<evidence type="ECO:0000256" key="2">
    <source>
        <dbReference type="ARBA" id="ARBA00007249"/>
    </source>
</evidence>
<dbReference type="GeneID" id="64591806"/>
<evidence type="ECO:0000256" key="5">
    <source>
        <dbReference type="ARBA" id="ARBA00022801"/>
    </source>
</evidence>
<evidence type="ECO:0000259" key="11">
    <source>
        <dbReference type="PROSITE" id="PS51722"/>
    </source>
</evidence>
<dbReference type="SUPFAM" id="SSF50447">
    <property type="entry name" value="Translation proteins"/>
    <property type="match status" value="1"/>
</dbReference>
<comment type="subcellular location">
    <subcellularLocation>
        <location evidence="1">Cytoplasm</location>
    </subcellularLocation>
</comment>
<dbReference type="InterPro" id="IPR027417">
    <property type="entry name" value="P-loop_NTPase"/>
</dbReference>
<keyword evidence="7" id="KW-0342">GTP-binding</keyword>
<comment type="catalytic activity">
    <reaction evidence="8">
        <text>GTP + H2O = GDP + phosphate + H(+)</text>
        <dbReference type="Rhea" id="RHEA:19669"/>
        <dbReference type="ChEBI" id="CHEBI:15377"/>
        <dbReference type="ChEBI" id="CHEBI:15378"/>
        <dbReference type="ChEBI" id="CHEBI:37565"/>
        <dbReference type="ChEBI" id="CHEBI:43474"/>
        <dbReference type="ChEBI" id="CHEBI:58189"/>
    </reaction>
    <physiologicalReaction direction="left-to-right" evidence="8">
        <dbReference type="Rhea" id="RHEA:19670"/>
    </physiologicalReaction>
</comment>
<evidence type="ECO:0000256" key="3">
    <source>
        <dbReference type="ARBA" id="ARBA00022490"/>
    </source>
</evidence>
<keyword evidence="3" id="KW-0963">Cytoplasm</keyword>
<dbReference type="PRINTS" id="PR00315">
    <property type="entry name" value="ELONGATNFCT"/>
</dbReference>
<dbReference type="FunFam" id="2.40.30.10:FF:000020">
    <property type="entry name" value="Translation elongation factor EF-1"/>
    <property type="match status" value="1"/>
</dbReference>